<keyword evidence="4" id="KW-1185">Reference proteome</keyword>
<dbReference type="NCBIfam" id="TIGR03355">
    <property type="entry name" value="VI_chp_2"/>
    <property type="match status" value="1"/>
</dbReference>
<dbReference type="PANTHER" id="PTHR35565">
    <property type="entry name" value="CYTOPLASMIC PROTEIN-RELATED"/>
    <property type="match status" value="1"/>
</dbReference>
<dbReference type="InterPro" id="IPR008312">
    <property type="entry name" value="T6SS_TssB1"/>
</dbReference>
<proteinExistence type="predicted"/>
<evidence type="ECO:0000313" key="4">
    <source>
        <dbReference type="Proteomes" id="UP000004263"/>
    </source>
</evidence>
<dbReference type="HOGENOM" id="CLU_018386_3_0_6"/>
<evidence type="ECO:0000259" key="2">
    <source>
        <dbReference type="Pfam" id="PF18945"/>
    </source>
</evidence>
<organism evidence="3 4">
    <name type="scientific">Bermanella marisrubri</name>
    <dbReference type="NCBI Taxonomy" id="207949"/>
    <lineage>
        <taxon>Bacteria</taxon>
        <taxon>Pseudomonadati</taxon>
        <taxon>Pseudomonadota</taxon>
        <taxon>Gammaproteobacteria</taxon>
        <taxon>Oceanospirillales</taxon>
        <taxon>Oceanospirillaceae</taxon>
        <taxon>Bermanella</taxon>
    </lineage>
</organism>
<dbReference type="InterPro" id="IPR044032">
    <property type="entry name" value="TssC1_C"/>
</dbReference>
<reference evidence="3 4" key="1">
    <citation type="submission" date="2006-03" db="EMBL/GenBank/DDBJ databases">
        <authorList>
            <person name="Pinhassi J."/>
            <person name="Pedros-Alio C."/>
            <person name="Ferriera S."/>
            <person name="Johnson J."/>
            <person name="Kravitz S."/>
            <person name="Halpern A."/>
            <person name="Remington K."/>
            <person name="Beeson K."/>
            <person name="Tran B."/>
            <person name="Rogers Y.-H."/>
            <person name="Friedman R."/>
            <person name="Venter J.C."/>
        </authorList>
    </citation>
    <scope>NUCLEOTIDE SEQUENCE [LARGE SCALE GENOMIC DNA]</scope>
    <source>
        <strain evidence="3 4">RED65</strain>
    </source>
</reference>
<comment type="caution">
    <text evidence="3">The sequence shown here is derived from an EMBL/GenBank/DDBJ whole genome shotgun (WGS) entry which is preliminary data.</text>
</comment>
<gene>
    <name evidence="3" type="ORF">RED65_00850</name>
</gene>
<evidence type="ECO:0000259" key="1">
    <source>
        <dbReference type="Pfam" id="PF05943"/>
    </source>
</evidence>
<dbReference type="Proteomes" id="UP000004263">
    <property type="component" value="Unassembled WGS sequence"/>
</dbReference>
<dbReference type="EMBL" id="AAQH01000002">
    <property type="protein sequence ID" value="EAT13264.1"/>
    <property type="molecule type" value="Genomic_DNA"/>
</dbReference>
<dbReference type="PANTHER" id="PTHR35565:SF1">
    <property type="entry name" value="TYPE VI SECRETION SYSTEM CONTRACTILE SHEATH LARGE SUBUNIT"/>
    <property type="match status" value="1"/>
</dbReference>
<dbReference type="AlphaFoldDB" id="Q1N514"/>
<evidence type="ECO:0008006" key="5">
    <source>
        <dbReference type="Google" id="ProtNLM"/>
    </source>
</evidence>
<name>Q1N514_9GAMM</name>
<sequence length="561" mass="63835">MGNVTDRINLVYENHDNQMVELPFKIMVLSDFTHDTRSEEIHDGSIHKLEGDVDQLLAGFHINLQFNIKNFLLGTEGAADIAIDLPISSLEDFAPENILLSIPELNQAYQLYRQLGEPSISLDKLASSEDNSVLHVDPTWDFTDRLIAQEALWDRINKQLNAIIHADSFNQVETSWRSLGYIADHIDSRENIELVVCNISKQALMEDFEDSPDVTQSSLYSKVYTDEFGQFGGRPYSMIVADYEFGPRQQDIALLSSLAQLAEISHAPLLSAASSQLFGISNYHEFSNIRDVAAHFDQPQYTKWNSFRDKSFSRYVCLTLPKFQVRPPHHIVDAGFEFVEDGKEQSGIWANAAYGLATRFINSFKEYRWFINVSGEEYGLLDNINMHESKNQLGQLIPTEVLVSDRIGNQLINNGFTPLSIFRKSGQAGFIAVPSCHRLDLDDSDSQSLLNQTLETQIPYMLICSRFSQYIKVMQRENIGSWLTRSQINQSVNQWLKQYVSDMDNPAPAVRARRPLRNASVQVRDVEGKSGWFMSTISITPHFKYMGKSFTLMERGRLEKA</sequence>
<feature type="domain" description="TssC1 N-terminal" evidence="1">
    <location>
        <begin position="154"/>
        <end position="437"/>
    </location>
</feature>
<dbReference type="InterPro" id="IPR010269">
    <property type="entry name" value="T6SS_TssC-like"/>
</dbReference>
<dbReference type="Pfam" id="PF05591">
    <property type="entry name" value="T6SS_VipA"/>
    <property type="match status" value="1"/>
</dbReference>
<dbReference type="Pfam" id="PF05943">
    <property type="entry name" value="VipB"/>
    <property type="match status" value="1"/>
</dbReference>
<dbReference type="InterPro" id="IPR044031">
    <property type="entry name" value="TssC1_N"/>
</dbReference>
<dbReference type="STRING" id="207949.RED65_00850"/>
<evidence type="ECO:0000313" key="3">
    <source>
        <dbReference type="EMBL" id="EAT13264.1"/>
    </source>
</evidence>
<accession>Q1N514</accession>
<dbReference type="Pfam" id="PF18945">
    <property type="entry name" value="VipB_2"/>
    <property type="match status" value="1"/>
</dbReference>
<protein>
    <recommendedName>
        <fullName evidence="5">Type VI secretion system contractile sheath large subunit</fullName>
    </recommendedName>
</protein>
<feature type="domain" description="TssC1 C-terminal" evidence="2">
    <location>
        <begin position="450"/>
        <end position="553"/>
    </location>
</feature>